<dbReference type="InterPro" id="IPR041657">
    <property type="entry name" value="HTH_17"/>
</dbReference>
<accession>A0A075WU17</accession>
<dbReference type="SUPFAM" id="SSF46955">
    <property type="entry name" value="Putative DNA-binding domain"/>
    <property type="match status" value="1"/>
</dbReference>
<protein>
    <recommendedName>
        <fullName evidence="1">Helix-turn-helix domain-containing protein</fullName>
    </recommendedName>
</protein>
<dbReference type="KEGG" id="tcm:HL41_06965"/>
<dbReference type="InterPro" id="IPR009061">
    <property type="entry name" value="DNA-bd_dom_put_sf"/>
</dbReference>
<dbReference type="GO" id="GO:0003677">
    <property type="term" value="F:DNA binding"/>
    <property type="evidence" value="ECO:0007669"/>
    <property type="project" value="InterPro"/>
</dbReference>
<evidence type="ECO:0000313" key="3">
    <source>
        <dbReference type="Proteomes" id="UP000028481"/>
    </source>
</evidence>
<dbReference type="Proteomes" id="UP000028481">
    <property type="component" value="Chromosome"/>
</dbReference>
<gene>
    <name evidence="2" type="ORF">HL41_06965</name>
</gene>
<dbReference type="NCBIfam" id="TIGR01764">
    <property type="entry name" value="excise"/>
    <property type="match status" value="1"/>
</dbReference>
<keyword evidence="3" id="KW-1185">Reference proteome</keyword>
<dbReference type="AlphaFoldDB" id="A0A075WU17"/>
<dbReference type="HOGENOM" id="CLU_2669877_0_0_0"/>
<proteinExistence type="predicted"/>
<name>A0A075WU17_9BACT</name>
<dbReference type="RefSeq" id="WP_000737858.1">
    <property type="nucleotide sequence ID" value="NZ_CP008796.1"/>
</dbReference>
<dbReference type="Pfam" id="PF12728">
    <property type="entry name" value="HTH_17"/>
    <property type="match status" value="1"/>
</dbReference>
<dbReference type="OrthoDB" id="515428at2"/>
<dbReference type="InterPro" id="IPR010093">
    <property type="entry name" value="SinI_DNA-bd"/>
</dbReference>
<dbReference type="STRING" id="289377.HL41_06965"/>
<reference evidence="2 3" key="1">
    <citation type="journal article" date="2015" name="Genome Announc.">
        <title>Genome Sequence of a Sulfate-Reducing Thermophilic Bacterium, Thermodesulfobacterium commune DSM 2178T (Phylum Thermodesulfobacteria).</title>
        <authorList>
            <person name="Bhatnagar S."/>
            <person name="Badger J.H."/>
            <person name="Madupu R."/>
            <person name="Khouri H.M."/>
            <person name="O'Connor E.M."/>
            <person name="Robb F.T."/>
            <person name="Ward N.L."/>
            <person name="Eisen J.A."/>
        </authorList>
    </citation>
    <scope>NUCLEOTIDE SEQUENCE [LARGE SCALE GENOMIC DNA]</scope>
    <source>
        <strain evidence="2 3">DSM 2178</strain>
    </source>
</reference>
<organism evidence="2 3">
    <name type="scientific">Thermodesulfobacterium commune DSM 2178</name>
    <dbReference type="NCBI Taxonomy" id="289377"/>
    <lineage>
        <taxon>Bacteria</taxon>
        <taxon>Pseudomonadati</taxon>
        <taxon>Thermodesulfobacteriota</taxon>
        <taxon>Thermodesulfobacteria</taxon>
        <taxon>Thermodesulfobacteriales</taxon>
        <taxon>Thermodesulfobacteriaceae</taxon>
        <taxon>Thermodesulfobacterium</taxon>
    </lineage>
</organism>
<dbReference type="EMBL" id="CP008796">
    <property type="protein sequence ID" value="AIH04460.1"/>
    <property type="molecule type" value="Genomic_DNA"/>
</dbReference>
<sequence length="75" mass="8784">MKKLYKVREIAEYFQVSERTVYGWIEMGYLRAIKVGSLDGKGTVRVPEDALEEFIRNCQTIPIRPKRIVLKVPQE</sequence>
<evidence type="ECO:0000313" key="2">
    <source>
        <dbReference type="EMBL" id="AIH04460.1"/>
    </source>
</evidence>
<dbReference type="PaxDb" id="289377-HL41_06965"/>
<feature type="domain" description="Helix-turn-helix" evidence="1">
    <location>
        <begin position="4"/>
        <end position="58"/>
    </location>
</feature>
<evidence type="ECO:0000259" key="1">
    <source>
        <dbReference type="Pfam" id="PF12728"/>
    </source>
</evidence>